<dbReference type="EMBL" id="VIRM01000005">
    <property type="protein sequence ID" value="TQS22894.1"/>
    <property type="molecule type" value="Genomic_DNA"/>
</dbReference>
<gene>
    <name evidence="2" type="ORF">FLX08_06010</name>
</gene>
<dbReference type="AlphaFoldDB" id="A0A544Z1F0"/>
<accession>A0A544Z1F0</accession>
<dbReference type="RefSeq" id="WP_142617191.1">
    <property type="nucleotide sequence ID" value="NZ_VIRM01000005.1"/>
</dbReference>
<feature type="signal peptide" evidence="1">
    <location>
        <begin position="1"/>
        <end position="20"/>
    </location>
</feature>
<evidence type="ECO:0000313" key="3">
    <source>
        <dbReference type="Proteomes" id="UP000316541"/>
    </source>
</evidence>
<dbReference type="Proteomes" id="UP000316541">
    <property type="component" value="Unassembled WGS sequence"/>
</dbReference>
<feature type="chain" id="PRO_5038795314" evidence="1">
    <location>
        <begin position="21"/>
        <end position="146"/>
    </location>
</feature>
<sequence>MNRHPLTLPTQAALALLTLAACGSPAPEKAPPPSPVARYLVGADPSDDPCVRIVSAIGYAEPLLVPAGEEDTQEFSEGVRGRLAYVHGVVLEYGPRLPRELLPYESVLTTTTDRLSPAATPFDRQVRALKEYRAASAAVKKGCPAS</sequence>
<evidence type="ECO:0000313" key="2">
    <source>
        <dbReference type="EMBL" id="TQS22894.1"/>
    </source>
</evidence>
<organism evidence="2 3">
    <name type="scientific">Microbispora hainanensis</name>
    <dbReference type="NCBI Taxonomy" id="568844"/>
    <lineage>
        <taxon>Bacteria</taxon>
        <taxon>Bacillati</taxon>
        <taxon>Actinomycetota</taxon>
        <taxon>Actinomycetes</taxon>
        <taxon>Streptosporangiales</taxon>
        <taxon>Streptosporangiaceae</taxon>
        <taxon>Microbispora</taxon>
    </lineage>
</organism>
<comment type="caution">
    <text evidence="2">The sequence shown here is derived from an EMBL/GenBank/DDBJ whole genome shotgun (WGS) entry which is preliminary data.</text>
</comment>
<evidence type="ECO:0000256" key="1">
    <source>
        <dbReference type="SAM" id="SignalP"/>
    </source>
</evidence>
<proteinExistence type="predicted"/>
<reference evidence="2 3" key="1">
    <citation type="submission" date="2019-07" db="EMBL/GenBank/DDBJ databases">
        <title>Microbispora hainanensis DSM 45428.</title>
        <authorList>
            <person name="Thawai C."/>
        </authorList>
    </citation>
    <scope>NUCLEOTIDE SEQUENCE [LARGE SCALE GENOMIC DNA]</scope>
    <source>
        <strain evidence="2 3">DSM 45428</strain>
    </source>
</reference>
<protein>
    <submittedName>
        <fullName evidence="2">Uncharacterized protein</fullName>
    </submittedName>
</protein>
<name>A0A544Z1F0_9ACTN</name>
<dbReference type="PROSITE" id="PS51257">
    <property type="entry name" value="PROKAR_LIPOPROTEIN"/>
    <property type="match status" value="1"/>
</dbReference>
<keyword evidence="1" id="KW-0732">Signal</keyword>